<dbReference type="RefSeq" id="WP_408128237.1">
    <property type="nucleotide sequence ID" value="NZ_JAQQDH010000002.1"/>
</dbReference>
<dbReference type="InterPro" id="IPR046537">
    <property type="entry name" value="DUF6602"/>
</dbReference>
<evidence type="ECO:0000313" key="3">
    <source>
        <dbReference type="Proteomes" id="UP001629288"/>
    </source>
</evidence>
<reference evidence="2 3" key="1">
    <citation type="journal article" date="2024" name="Chem. Sci.">
        <title>Discovery of megapolipeptins by genome mining of a Burkholderiales bacteria collection.</title>
        <authorList>
            <person name="Paulo B.S."/>
            <person name="Recchia M.J.J."/>
            <person name="Lee S."/>
            <person name="Fergusson C.H."/>
            <person name="Romanowski S.B."/>
            <person name="Hernandez A."/>
            <person name="Krull N."/>
            <person name="Liu D.Y."/>
            <person name="Cavanagh H."/>
            <person name="Bos A."/>
            <person name="Gray C.A."/>
            <person name="Murphy B.T."/>
            <person name="Linington R.G."/>
            <person name="Eustaquio A.S."/>
        </authorList>
    </citation>
    <scope>NUCLEOTIDE SEQUENCE [LARGE SCALE GENOMIC DNA]</scope>
    <source>
        <strain evidence="2 3">RL17-379-BIB-C</strain>
    </source>
</reference>
<protein>
    <recommendedName>
        <fullName evidence="1">DUF6602 domain-containing protein</fullName>
    </recommendedName>
</protein>
<dbReference type="EMBL" id="JAQQDH010000002">
    <property type="protein sequence ID" value="MFM0443632.1"/>
    <property type="molecule type" value="Genomic_DNA"/>
</dbReference>
<gene>
    <name evidence="2" type="ORF">PQR00_08525</name>
</gene>
<proteinExistence type="predicted"/>
<evidence type="ECO:0000313" key="2">
    <source>
        <dbReference type="EMBL" id="MFM0443632.1"/>
    </source>
</evidence>
<name>A0ABW9BYT5_9BURK</name>
<accession>A0ABW9BYT5</accession>
<organism evidence="2 3">
    <name type="scientific">Paraburkholderia strydomiana</name>
    <dbReference type="NCBI Taxonomy" id="1245417"/>
    <lineage>
        <taxon>Bacteria</taxon>
        <taxon>Pseudomonadati</taxon>
        <taxon>Pseudomonadota</taxon>
        <taxon>Betaproteobacteria</taxon>
        <taxon>Burkholderiales</taxon>
        <taxon>Burkholderiaceae</taxon>
        <taxon>Paraburkholderia</taxon>
    </lineage>
</organism>
<feature type="domain" description="DUF6602" evidence="1">
    <location>
        <begin position="173"/>
        <end position="262"/>
    </location>
</feature>
<sequence>MNVSLFDVCIQTDDPWDKIVTYNIQYITNDEYTLEPVKAPYSGNHRTVPVAELHKLLIYPFSIFTHEKNEKIGAVMRRVGDLVCALLEKHQSLSLDKLKDLIIEYKNKFNLKDSEITWTLRCLTASKIIVASCGSESVSFTLASTHRAREKRRKFSATIASELTSLSERVRFIIDHGPSVGTYRENLLRNTLRKHLPARYHVATGFIFGLRKQIDILIYDRVDYAPIFREEDLVIVPPESVRAVIEVKTTLTSENLQSSLELLDLVSGFDDNYPPFFKGIFAFESSLRADSIYANISRFYTDWNSQSQGGPGEMICRPFQHLTCACVINRAFAYTRYYRNRSDRLVPVLCAKSSVTELESQSSFFMQSLLSHLKFGGVKPLKMDFMGRMLGEDTFSETIKDLREGDDSWGAYFDFDAGDVEEDVVKEMEHLILGVQRWLDGEENFELPTHG</sequence>
<dbReference type="Pfam" id="PF20247">
    <property type="entry name" value="DUF6602"/>
    <property type="match status" value="1"/>
</dbReference>
<dbReference type="Proteomes" id="UP001629288">
    <property type="component" value="Unassembled WGS sequence"/>
</dbReference>
<evidence type="ECO:0000259" key="1">
    <source>
        <dbReference type="Pfam" id="PF20247"/>
    </source>
</evidence>
<keyword evidence="3" id="KW-1185">Reference proteome</keyword>
<dbReference type="CDD" id="cd21173">
    <property type="entry name" value="NucC-like"/>
    <property type="match status" value="1"/>
</dbReference>
<comment type="caution">
    <text evidence="2">The sequence shown here is derived from an EMBL/GenBank/DDBJ whole genome shotgun (WGS) entry which is preliminary data.</text>
</comment>